<dbReference type="Pfam" id="PF02535">
    <property type="entry name" value="Zip"/>
    <property type="match status" value="1"/>
</dbReference>
<dbReference type="RefSeq" id="XP_021745658.1">
    <property type="nucleotide sequence ID" value="XM_021889966.1"/>
</dbReference>
<feature type="transmembrane region" description="Helical" evidence="8">
    <location>
        <begin position="293"/>
        <end position="314"/>
    </location>
</feature>
<dbReference type="Proteomes" id="UP000596660">
    <property type="component" value="Unplaced"/>
</dbReference>
<dbReference type="PANTHER" id="PTHR11040:SF41">
    <property type="entry name" value="ZINC TRANSPORTER 7"/>
    <property type="match status" value="1"/>
</dbReference>
<feature type="transmembrane region" description="Helical" evidence="8">
    <location>
        <begin position="335"/>
        <end position="354"/>
    </location>
</feature>
<dbReference type="Gramene" id="AUR62018405-RA">
    <property type="protein sequence ID" value="AUR62018405-RA:cds"/>
    <property type="gene ID" value="AUR62018405"/>
</dbReference>
<evidence type="ECO:0000313" key="10">
    <source>
        <dbReference type="Proteomes" id="UP000596660"/>
    </source>
</evidence>
<sequence>MFLIVGSLSTVTAKSEEEASECLSEVESRCHNRARAQSLNNIAILAILAASMVGVSLPLFSRSVPALHPDKDLFLLVRAFASGVIVATGFMHVMPDSWNDLTSPCLPEKPWKVFPFTPFITLISAYGTMMMDSFSIAYYEKKALSRQQNENVDGNRNGNDVENKVELGLGDNTNVVHGHHHGQIVQVMMDCESSKLLKDRVVAQVLESGIVVHSVVIGLSMGSSDNPCTIRPLIAAICFHQLFEGMGLGGCILQAKYSLKVKSIMVFFFSVTTPLGIVLGILLQNVYKENSPIALIVVGILNAVSAGLLIYMALVDLLASDFKGPKLQGNLKLQLFCYVAALLGTGLMSLMAIWA</sequence>
<comment type="caution">
    <text evidence="8">Lacks conserved residue(s) required for the propagation of feature annotation.</text>
</comment>
<feature type="transmembrane region" description="Helical" evidence="8">
    <location>
        <begin position="39"/>
        <end position="61"/>
    </location>
</feature>
<reference evidence="9" key="1">
    <citation type="journal article" date="2017" name="Nature">
        <title>The genome of Chenopodium quinoa.</title>
        <authorList>
            <person name="Jarvis D.E."/>
            <person name="Ho Y.S."/>
            <person name="Lightfoot D.J."/>
            <person name="Schmoeckel S.M."/>
            <person name="Li B."/>
            <person name="Borm T.J.A."/>
            <person name="Ohyanagi H."/>
            <person name="Mineta K."/>
            <person name="Michell C.T."/>
            <person name="Saber N."/>
            <person name="Kharbatia N.M."/>
            <person name="Rupper R.R."/>
            <person name="Sharp A.R."/>
            <person name="Dally N."/>
            <person name="Boughton B.A."/>
            <person name="Woo Y.H."/>
            <person name="Gao G."/>
            <person name="Schijlen E.G.W.M."/>
            <person name="Guo X."/>
            <person name="Momin A.A."/>
            <person name="Negrao S."/>
            <person name="Al-Babili S."/>
            <person name="Gehring C."/>
            <person name="Roessner U."/>
            <person name="Jung C."/>
            <person name="Murphy K."/>
            <person name="Arold S.T."/>
            <person name="Gojobori T."/>
            <person name="van der Linden C.G."/>
            <person name="van Loo E.N."/>
            <person name="Jellen E.N."/>
            <person name="Maughan P.J."/>
            <person name="Tester M."/>
        </authorList>
    </citation>
    <scope>NUCLEOTIDE SEQUENCE [LARGE SCALE GENOMIC DNA]</scope>
    <source>
        <strain evidence="9">cv. PI 614886</strain>
    </source>
</reference>
<dbReference type="GeneID" id="110711554"/>
<keyword evidence="7 8" id="KW-0472">Membrane</keyword>
<protein>
    <submittedName>
        <fullName evidence="9">Uncharacterized protein</fullName>
    </submittedName>
</protein>
<dbReference type="InterPro" id="IPR004698">
    <property type="entry name" value="Zn/Fe_permease_fun/pln"/>
</dbReference>
<keyword evidence="4 8" id="KW-0812">Transmembrane</keyword>
<feature type="transmembrane region" description="Helical" evidence="8">
    <location>
        <begin position="73"/>
        <end position="93"/>
    </location>
</feature>
<dbReference type="OMA" id="AYGTMMM"/>
<accession>A0A803LT61</accession>
<evidence type="ECO:0000256" key="1">
    <source>
        <dbReference type="ARBA" id="ARBA00004141"/>
    </source>
</evidence>
<reference evidence="9" key="2">
    <citation type="submission" date="2021-03" db="UniProtKB">
        <authorList>
            <consortium name="EnsemblPlants"/>
        </authorList>
    </citation>
    <scope>IDENTIFICATION</scope>
</reference>
<gene>
    <name evidence="9" type="primary">LOC110711554</name>
</gene>
<dbReference type="GO" id="GO:0005385">
    <property type="term" value="F:zinc ion transmembrane transporter activity"/>
    <property type="evidence" value="ECO:0007669"/>
    <property type="project" value="InterPro"/>
</dbReference>
<keyword evidence="5 8" id="KW-1133">Transmembrane helix</keyword>
<dbReference type="OrthoDB" id="448280at2759"/>
<organism evidence="9 10">
    <name type="scientific">Chenopodium quinoa</name>
    <name type="common">Quinoa</name>
    <dbReference type="NCBI Taxonomy" id="63459"/>
    <lineage>
        <taxon>Eukaryota</taxon>
        <taxon>Viridiplantae</taxon>
        <taxon>Streptophyta</taxon>
        <taxon>Embryophyta</taxon>
        <taxon>Tracheophyta</taxon>
        <taxon>Spermatophyta</taxon>
        <taxon>Magnoliopsida</taxon>
        <taxon>eudicotyledons</taxon>
        <taxon>Gunneridae</taxon>
        <taxon>Pentapetalae</taxon>
        <taxon>Caryophyllales</taxon>
        <taxon>Chenopodiaceae</taxon>
        <taxon>Chenopodioideae</taxon>
        <taxon>Atripliceae</taxon>
        <taxon>Chenopodium</taxon>
    </lineage>
</organism>
<comment type="subcellular location">
    <subcellularLocation>
        <location evidence="1 8">Membrane</location>
        <topology evidence="1 8">Multi-pass membrane protein</topology>
    </subcellularLocation>
</comment>
<evidence type="ECO:0000256" key="7">
    <source>
        <dbReference type="ARBA" id="ARBA00023136"/>
    </source>
</evidence>
<name>A0A803LT61_CHEQI</name>
<keyword evidence="10" id="KW-1185">Reference proteome</keyword>
<dbReference type="PANTHER" id="PTHR11040">
    <property type="entry name" value="ZINC/IRON TRANSPORTER"/>
    <property type="match status" value="1"/>
</dbReference>
<evidence type="ECO:0000256" key="5">
    <source>
        <dbReference type="ARBA" id="ARBA00022989"/>
    </source>
</evidence>
<proteinExistence type="inferred from homology"/>
<dbReference type="GO" id="GO:0005886">
    <property type="term" value="C:plasma membrane"/>
    <property type="evidence" value="ECO:0007669"/>
    <property type="project" value="TreeGrafter"/>
</dbReference>
<keyword evidence="3 8" id="KW-0813">Transport</keyword>
<evidence type="ECO:0000256" key="3">
    <source>
        <dbReference type="ARBA" id="ARBA00022448"/>
    </source>
</evidence>
<dbReference type="EnsemblPlants" id="AUR62018405-RA">
    <property type="protein sequence ID" value="AUR62018405-RA:cds"/>
    <property type="gene ID" value="AUR62018405"/>
</dbReference>
<feature type="transmembrane region" description="Helical" evidence="8">
    <location>
        <begin position="113"/>
        <end position="139"/>
    </location>
</feature>
<keyword evidence="6 8" id="KW-0406">Ion transport</keyword>
<evidence type="ECO:0000256" key="4">
    <source>
        <dbReference type="ARBA" id="ARBA00022692"/>
    </source>
</evidence>
<evidence type="ECO:0000256" key="6">
    <source>
        <dbReference type="ARBA" id="ARBA00023065"/>
    </source>
</evidence>
<dbReference type="KEGG" id="cqi:110711554"/>
<dbReference type="NCBIfam" id="TIGR00820">
    <property type="entry name" value="zip"/>
    <property type="match status" value="1"/>
</dbReference>
<evidence type="ECO:0000313" key="9">
    <source>
        <dbReference type="EnsemblPlants" id="AUR62018405-RA:cds"/>
    </source>
</evidence>
<comment type="similarity">
    <text evidence="2 8">Belongs to the ZIP transporter (TC 2.A.5) family.</text>
</comment>
<dbReference type="InterPro" id="IPR003689">
    <property type="entry name" value="ZIP"/>
</dbReference>
<evidence type="ECO:0000256" key="8">
    <source>
        <dbReference type="RuleBase" id="RU362088"/>
    </source>
</evidence>
<feature type="transmembrane region" description="Helical" evidence="8">
    <location>
        <begin position="265"/>
        <end position="287"/>
    </location>
</feature>
<dbReference type="AlphaFoldDB" id="A0A803LT61"/>
<evidence type="ECO:0000256" key="2">
    <source>
        <dbReference type="ARBA" id="ARBA00006939"/>
    </source>
</evidence>